<name>A0ABV7DW12_9RHOB</name>
<dbReference type="Pfam" id="PF13665">
    <property type="entry name" value="Tox-PAAR-like"/>
    <property type="match status" value="1"/>
</dbReference>
<comment type="caution">
    <text evidence="2">The sequence shown here is derived from an EMBL/GenBank/DDBJ whole genome shotgun (WGS) entry which is preliminary data.</text>
</comment>
<gene>
    <name evidence="2" type="ORF">ACFOD6_11010</name>
</gene>
<accession>A0ABV7DW12</accession>
<protein>
    <submittedName>
        <fullName evidence="2">DUF4150 domain-containing protein</fullName>
    </submittedName>
</protein>
<dbReference type="Proteomes" id="UP001595445">
    <property type="component" value="Unassembled WGS sequence"/>
</dbReference>
<sequence>MSVFANGLEVSGKATPNKTIAAMPDVCLSPPPPPAGPVPIPYPLTGMASDTTDGCTSVFVKGKEAGKKNGSKYSKTTGDEPATNGLGAGVVTHKITGPLKFAAYSFDVIFEGGGAERFTDLTTQNHMNAGNCSVGMSAATAAAGMGPKENPCAQLQSANDAVRRNMRERENKRNKKKPKKKRTNNASKPTITHGVFTPKGGSPSVVRACSNRRMGAYYSGMAKGTPQYAKGSKNVRKSSGACGGHVYEENRADQRPHTAHTEARIIEDLFKSGPSPVGGTLVLGIDWNTSSPPDTSQDACEHCKKLLCAVGGNGPEACMTIKVCVGSPVAKPKDVKDLYC</sequence>
<dbReference type="RefSeq" id="WP_197645611.1">
    <property type="nucleotide sequence ID" value="NZ_JAEACP010000015.1"/>
</dbReference>
<dbReference type="EMBL" id="JBHRSM010000019">
    <property type="protein sequence ID" value="MFC3086575.1"/>
    <property type="molecule type" value="Genomic_DNA"/>
</dbReference>
<proteinExistence type="predicted"/>
<evidence type="ECO:0000313" key="3">
    <source>
        <dbReference type="Proteomes" id="UP001595445"/>
    </source>
</evidence>
<reference evidence="3" key="1">
    <citation type="journal article" date="2019" name="Int. J. Syst. Evol. Microbiol.">
        <title>The Global Catalogue of Microorganisms (GCM) 10K type strain sequencing project: providing services to taxonomists for standard genome sequencing and annotation.</title>
        <authorList>
            <consortium name="The Broad Institute Genomics Platform"/>
            <consortium name="The Broad Institute Genome Sequencing Center for Infectious Disease"/>
            <person name="Wu L."/>
            <person name="Ma J."/>
        </authorList>
    </citation>
    <scope>NUCLEOTIDE SEQUENCE [LARGE SCALE GENOMIC DNA]</scope>
    <source>
        <strain evidence="3">KCTC 62102</strain>
    </source>
</reference>
<feature type="compositionally biased region" description="Basic residues" evidence="1">
    <location>
        <begin position="172"/>
        <end position="183"/>
    </location>
</feature>
<organism evidence="2 3">
    <name type="scientific">Tabrizicola soli</name>
    <dbReference type="NCBI Taxonomy" id="2185115"/>
    <lineage>
        <taxon>Bacteria</taxon>
        <taxon>Pseudomonadati</taxon>
        <taxon>Pseudomonadota</taxon>
        <taxon>Alphaproteobacteria</taxon>
        <taxon>Rhodobacterales</taxon>
        <taxon>Paracoccaceae</taxon>
        <taxon>Tabrizicola</taxon>
    </lineage>
</organism>
<feature type="region of interest" description="Disordered" evidence="1">
    <location>
        <begin position="146"/>
        <end position="204"/>
    </location>
</feature>
<feature type="compositionally biased region" description="Basic and acidic residues" evidence="1">
    <location>
        <begin position="161"/>
        <end position="171"/>
    </location>
</feature>
<keyword evidence="3" id="KW-1185">Reference proteome</keyword>
<evidence type="ECO:0000313" key="2">
    <source>
        <dbReference type="EMBL" id="MFC3086575.1"/>
    </source>
</evidence>
<evidence type="ECO:0000256" key="1">
    <source>
        <dbReference type="SAM" id="MobiDB-lite"/>
    </source>
</evidence>